<organism evidence="4 5">
    <name type="scientific">Tricholomella constricta</name>
    <dbReference type="NCBI Taxonomy" id="117010"/>
    <lineage>
        <taxon>Eukaryota</taxon>
        <taxon>Fungi</taxon>
        <taxon>Dikarya</taxon>
        <taxon>Basidiomycota</taxon>
        <taxon>Agaricomycotina</taxon>
        <taxon>Agaricomycetes</taxon>
        <taxon>Agaricomycetidae</taxon>
        <taxon>Agaricales</taxon>
        <taxon>Tricholomatineae</taxon>
        <taxon>Lyophyllaceae</taxon>
        <taxon>Tricholomella</taxon>
    </lineage>
</organism>
<dbReference type="SUPFAM" id="SSF50969">
    <property type="entry name" value="YVTN repeat-like/Quinoprotein amine dehydrogenase"/>
    <property type="match status" value="1"/>
</dbReference>
<gene>
    <name evidence="4" type="ORF">D9615_001539</name>
</gene>
<comment type="caution">
    <text evidence="4">The sequence shown here is derived from an EMBL/GenBank/DDBJ whole genome shotgun (WGS) entry which is preliminary data.</text>
</comment>
<dbReference type="Proteomes" id="UP000565441">
    <property type="component" value="Unassembled WGS sequence"/>
</dbReference>
<dbReference type="AlphaFoldDB" id="A0A8H5MAP0"/>
<evidence type="ECO:0000259" key="3">
    <source>
        <dbReference type="PROSITE" id="PS50219"/>
    </source>
</evidence>
<dbReference type="OrthoDB" id="2272012at2759"/>
<evidence type="ECO:0000256" key="1">
    <source>
        <dbReference type="ARBA" id="ARBA00022658"/>
    </source>
</evidence>
<evidence type="ECO:0000313" key="5">
    <source>
        <dbReference type="Proteomes" id="UP000565441"/>
    </source>
</evidence>
<feature type="domain" description="CNH" evidence="3">
    <location>
        <begin position="99"/>
        <end position="377"/>
    </location>
</feature>
<dbReference type="InterPro" id="IPR011044">
    <property type="entry name" value="Quino_amine_DH_bsu"/>
</dbReference>
<dbReference type="PANTHER" id="PTHR46572">
    <property type="entry name" value="RHO1 GDP-GTP EXCHANGE PROTEIN 1-RELATED"/>
    <property type="match status" value="1"/>
</dbReference>
<dbReference type="Pfam" id="PF00780">
    <property type="entry name" value="CNH"/>
    <property type="match status" value="1"/>
</dbReference>
<sequence length="392" mass="43213">MSLLNSESAQPPTTSPMASFANLAKRIVLLNRTRKQFEAQKQPSSPQRPLAPLPTSLSGRIPQELFERCRLQGLGTGEQISSLRTACCTFSKPDVDEASRQLRDPNPYNTGGKQCILFGTDNGVLLCSLASGAPPSRVLSMPDPVTQIDVLEKHNLVVLLSGHRIMTIPLNILQPAMPRDSSSCTRVSSHATFFKVGVISGRHLVCVVKAGLSTTCKLMEPVRTPSQGYSLQLYKEFYISERVTSIHFLRTKLVAGTSRHDFEVVDVETLITQPLLDPSATHHDSKSMKCRAVFRTGHDLLLCYHSFALHVNNQGHPITKPPVRWRSDSVHTVVLRKPYLLAFGAGNIEVRHANNGSLVQTIWIGHSVLCVSPELLMIQADDGRLLGLQFID</sequence>
<dbReference type="InterPro" id="IPR052233">
    <property type="entry name" value="Rho-type_GEFs"/>
</dbReference>
<dbReference type="SMART" id="SM00036">
    <property type="entry name" value="CNH"/>
    <property type="match status" value="1"/>
</dbReference>
<proteinExistence type="predicted"/>
<protein>
    <recommendedName>
        <fullName evidence="3">CNH domain-containing protein</fullName>
    </recommendedName>
</protein>
<feature type="region of interest" description="Disordered" evidence="2">
    <location>
        <begin position="36"/>
        <end position="57"/>
    </location>
</feature>
<name>A0A8H5MAP0_9AGAR</name>
<dbReference type="PANTHER" id="PTHR46572:SF2">
    <property type="entry name" value="RHO1 GDP-GTP EXCHANGE PROTEIN 1-RELATED"/>
    <property type="match status" value="1"/>
</dbReference>
<keyword evidence="5" id="KW-1185">Reference proteome</keyword>
<dbReference type="PROSITE" id="PS50219">
    <property type="entry name" value="CNH"/>
    <property type="match status" value="1"/>
</dbReference>
<dbReference type="InterPro" id="IPR001180">
    <property type="entry name" value="CNH_dom"/>
</dbReference>
<evidence type="ECO:0000313" key="4">
    <source>
        <dbReference type="EMBL" id="KAF5387053.1"/>
    </source>
</evidence>
<reference evidence="4 5" key="1">
    <citation type="journal article" date="2020" name="ISME J.">
        <title>Uncovering the hidden diversity of litter-decomposition mechanisms in mushroom-forming fungi.</title>
        <authorList>
            <person name="Floudas D."/>
            <person name="Bentzer J."/>
            <person name="Ahren D."/>
            <person name="Johansson T."/>
            <person name="Persson P."/>
            <person name="Tunlid A."/>
        </authorList>
    </citation>
    <scope>NUCLEOTIDE SEQUENCE [LARGE SCALE GENOMIC DNA]</scope>
    <source>
        <strain evidence="4 5">CBS 661.87</strain>
    </source>
</reference>
<accession>A0A8H5MAP0</accession>
<evidence type="ECO:0000256" key="2">
    <source>
        <dbReference type="SAM" id="MobiDB-lite"/>
    </source>
</evidence>
<dbReference type="EMBL" id="JAACJP010000002">
    <property type="protein sequence ID" value="KAF5387053.1"/>
    <property type="molecule type" value="Genomic_DNA"/>
</dbReference>
<dbReference type="GO" id="GO:0005085">
    <property type="term" value="F:guanyl-nucleotide exchange factor activity"/>
    <property type="evidence" value="ECO:0007669"/>
    <property type="project" value="UniProtKB-KW"/>
</dbReference>
<keyword evidence="1" id="KW-0344">Guanine-nucleotide releasing factor</keyword>